<proteinExistence type="predicted"/>
<sequence>MGVTSRVNVMVILVVVLFACLLASTYCRGDRPVLGEVESTRRNYNVATNHTLADDPNGSDGNSSNIVTVFCVKENCRQSTCYCCNTNQPKPCFQSWDACRQNCRTCAPRCPSSQPLPSDVQGLRSLSIGNAAYIVSD</sequence>
<dbReference type="EnsemblPlants" id="KQK99187">
    <property type="protein sequence ID" value="KQK99187"/>
    <property type="gene ID" value="SETIT_011279mg"/>
</dbReference>
<name>K3YAN7_SETIT</name>
<evidence type="ECO:0000256" key="1">
    <source>
        <dbReference type="SAM" id="SignalP"/>
    </source>
</evidence>
<dbReference type="HOGENOM" id="CLU_1868695_0_0_1"/>
<dbReference type="Gramene" id="KQK99187">
    <property type="protein sequence ID" value="KQK99187"/>
    <property type="gene ID" value="SETIT_011279mg"/>
</dbReference>
<evidence type="ECO:0000313" key="3">
    <source>
        <dbReference type="Proteomes" id="UP000004995"/>
    </source>
</evidence>
<organism evidence="2 3">
    <name type="scientific">Setaria italica</name>
    <name type="common">Foxtail millet</name>
    <name type="synonym">Panicum italicum</name>
    <dbReference type="NCBI Taxonomy" id="4555"/>
    <lineage>
        <taxon>Eukaryota</taxon>
        <taxon>Viridiplantae</taxon>
        <taxon>Streptophyta</taxon>
        <taxon>Embryophyta</taxon>
        <taxon>Tracheophyta</taxon>
        <taxon>Spermatophyta</taxon>
        <taxon>Magnoliopsida</taxon>
        <taxon>Liliopsida</taxon>
        <taxon>Poales</taxon>
        <taxon>Poaceae</taxon>
        <taxon>PACMAD clade</taxon>
        <taxon>Panicoideae</taxon>
        <taxon>Panicodae</taxon>
        <taxon>Paniceae</taxon>
        <taxon>Cenchrinae</taxon>
        <taxon>Setaria</taxon>
    </lineage>
</organism>
<accession>K3YAN7</accession>
<keyword evidence="1" id="KW-0732">Signal</keyword>
<dbReference type="AlphaFoldDB" id="K3YAN7"/>
<feature type="signal peptide" evidence="1">
    <location>
        <begin position="1"/>
        <end position="27"/>
    </location>
</feature>
<reference evidence="3" key="1">
    <citation type="journal article" date="2012" name="Nat. Biotechnol.">
        <title>Reference genome sequence of the model plant Setaria.</title>
        <authorList>
            <person name="Bennetzen J.L."/>
            <person name="Schmutz J."/>
            <person name="Wang H."/>
            <person name="Percifield R."/>
            <person name="Hawkins J."/>
            <person name="Pontaroli A.C."/>
            <person name="Estep M."/>
            <person name="Feng L."/>
            <person name="Vaughn J.N."/>
            <person name="Grimwood J."/>
            <person name="Jenkins J."/>
            <person name="Barry K."/>
            <person name="Lindquist E."/>
            <person name="Hellsten U."/>
            <person name="Deshpande S."/>
            <person name="Wang X."/>
            <person name="Wu X."/>
            <person name="Mitros T."/>
            <person name="Triplett J."/>
            <person name="Yang X."/>
            <person name="Ye C.Y."/>
            <person name="Mauro-Herrera M."/>
            <person name="Wang L."/>
            <person name="Li P."/>
            <person name="Sharma M."/>
            <person name="Sharma R."/>
            <person name="Ronald P.C."/>
            <person name="Panaud O."/>
            <person name="Kellogg E.A."/>
            <person name="Brutnell T.P."/>
            <person name="Doust A.N."/>
            <person name="Tuskan G.A."/>
            <person name="Rokhsar D."/>
            <person name="Devos K.M."/>
        </authorList>
    </citation>
    <scope>NUCLEOTIDE SEQUENCE [LARGE SCALE GENOMIC DNA]</scope>
    <source>
        <strain evidence="3">cv. Yugu1</strain>
    </source>
</reference>
<dbReference type="Proteomes" id="UP000004995">
    <property type="component" value="Unassembled WGS sequence"/>
</dbReference>
<dbReference type="EMBL" id="AGNK02004526">
    <property type="status" value="NOT_ANNOTATED_CDS"/>
    <property type="molecule type" value="Genomic_DNA"/>
</dbReference>
<protein>
    <recommendedName>
        <fullName evidence="4">4Fe-4S ferredoxin-type domain-containing protein</fullName>
    </recommendedName>
</protein>
<keyword evidence="3" id="KW-1185">Reference proteome</keyword>
<dbReference type="InParanoid" id="K3YAN7"/>
<dbReference type="PROSITE" id="PS51257">
    <property type="entry name" value="PROKAR_LIPOPROTEIN"/>
    <property type="match status" value="1"/>
</dbReference>
<dbReference type="OMA" id="ETRYCCT"/>
<reference evidence="2" key="2">
    <citation type="submission" date="2018-08" db="UniProtKB">
        <authorList>
            <consortium name="EnsemblPlants"/>
        </authorList>
    </citation>
    <scope>IDENTIFICATION</scope>
    <source>
        <strain evidence="2">Yugu1</strain>
    </source>
</reference>
<evidence type="ECO:0000313" key="2">
    <source>
        <dbReference type="EnsemblPlants" id="KQK99187"/>
    </source>
</evidence>
<evidence type="ECO:0008006" key="4">
    <source>
        <dbReference type="Google" id="ProtNLM"/>
    </source>
</evidence>
<feature type="chain" id="PRO_5010126535" description="4Fe-4S ferredoxin-type domain-containing protein" evidence="1">
    <location>
        <begin position="28"/>
        <end position="137"/>
    </location>
</feature>